<accession>A0ABY8IY26</accession>
<dbReference type="EMBL" id="CP121671">
    <property type="protein sequence ID" value="WFT73536.1"/>
    <property type="molecule type" value="Genomic_DNA"/>
</dbReference>
<gene>
    <name evidence="1" type="ORF">P9989_14240</name>
</gene>
<dbReference type="RefSeq" id="WP_283075545.1">
    <property type="nucleotide sequence ID" value="NZ_CP121671.1"/>
</dbReference>
<evidence type="ECO:0000313" key="2">
    <source>
        <dbReference type="Proteomes" id="UP001221597"/>
    </source>
</evidence>
<name>A0ABY8IY26_9BACI</name>
<proteinExistence type="predicted"/>
<keyword evidence="2" id="KW-1185">Reference proteome</keyword>
<reference evidence="1 2" key="1">
    <citation type="submission" date="2023-04" db="EMBL/GenBank/DDBJ databases">
        <title>Genome sequence of Halobacillus naozhouensis KACC 21980.</title>
        <authorList>
            <person name="Kim S."/>
            <person name="Heo J."/>
            <person name="Kwon S.-W."/>
        </authorList>
    </citation>
    <scope>NUCLEOTIDE SEQUENCE [LARGE SCALE GENOMIC DNA]</scope>
    <source>
        <strain evidence="1 2">KCTC 13234</strain>
    </source>
</reference>
<dbReference type="Proteomes" id="UP001221597">
    <property type="component" value="Chromosome"/>
</dbReference>
<evidence type="ECO:0000313" key="1">
    <source>
        <dbReference type="EMBL" id="WFT73536.1"/>
    </source>
</evidence>
<protein>
    <submittedName>
        <fullName evidence="1">NERD domain-containing protein</fullName>
    </submittedName>
</protein>
<sequence length="302" mass="35859">MAQLIKLYDYISRYETNMYQYSSQYIRLKQDNWKKMKHLWEQGELCPNEEGGKFILEKDDKGKSWHRFLKKKQVESGDQQGEVQWSPKTMIELKQYFLNGIFPFQVKWASTTIQKKSFIDRTIHKDQMLKMLLQRLPDTFLVMYYPVVEIKSVPVKAEILLIGPQEVEIISVMDFPDVTMIHPSSESSWHVEKKEKRSKVLSPMHGLKRTETFVRSVLHTYAIDYSFHKVVLAPSHTFDGAKPPFLTSYIDETRFSDWLNKKREYSAPLKHNQLKMADLLMRHTKKIAFKRPEWEVDQTSKE</sequence>
<organism evidence="1 2">
    <name type="scientific">Halobacillus naozhouensis</name>
    <dbReference type="NCBI Taxonomy" id="554880"/>
    <lineage>
        <taxon>Bacteria</taxon>
        <taxon>Bacillati</taxon>
        <taxon>Bacillota</taxon>
        <taxon>Bacilli</taxon>
        <taxon>Bacillales</taxon>
        <taxon>Bacillaceae</taxon>
        <taxon>Halobacillus</taxon>
    </lineage>
</organism>